<dbReference type="PANTHER" id="PTHR43337:SF1">
    <property type="entry name" value="XANTHINE_URACIL PERMEASE C887.17-RELATED"/>
    <property type="match status" value="1"/>
</dbReference>
<sequence length="114" mass="12216">MKRDLITTTAAISSLSLFLMGLLANLPVGLSPGLGVNAYFTYSVVGFHGTGTISYRQALAAVFMEGWIFLFLSLLGIRQWLVRIMPQSLVLAVGAGIGLFIADSSVFRLVVSMS</sequence>
<evidence type="ECO:0000256" key="5">
    <source>
        <dbReference type="ARBA" id="ARBA00022989"/>
    </source>
</evidence>
<protein>
    <submittedName>
        <fullName evidence="8">Uncharacterized protein</fullName>
    </submittedName>
</protein>
<dbReference type="InterPro" id="IPR006043">
    <property type="entry name" value="NCS2"/>
</dbReference>
<dbReference type="PANTHER" id="PTHR43337">
    <property type="entry name" value="XANTHINE/URACIL PERMEASE C887.17-RELATED"/>
    <property type="match status" value="1"/>
</dbReference>
<dbReference type="AlphaFoldDB" id="A0A0C2WQQ7"/>
<evidence type="ECO:0000256" key="7">
    <source>
        <dbReference type="SAM" id="Phobius"/>
    </source>
</evidence>
<evidence type="ECO:0000313" key="8">
    <source>
        <dbReference type="EMBL" id="KIL58593.1"/>
    </source>
</evidence>
<dbReference type="Pfam" id="PF00860">
    <property type="entry name" value="Xan_ur_permease"/>
    <property type="match status" value="1"/>
</dbReference>
<feature type="transmembrane region" description="Helical" evidence="7">
    <location>
        <begin position="89"/>
        <end position="111"/>
    </location>
</feature>
<gene>
    <name evidence="8" type="ORF">M378DRAFT_312443</name>
</gene>
<dbReference type="STRING" id="946122.A0A0C2WQQ7"/>
<name>A0A0C2WQQ7_AMAMK</name>
<feature type="transmembrane region" description="Helical" evidence="7">
    <location>
        <begin position="59"/>
        <end position="77"/>
    </location>
</feature>
<dbReference type="InterPro" id="IPR045018">
    <property type="entry name" value="Azg-like"/>
</dbReference>
<evidence type="ECO:0000256" key="1">
    <source>
        <dbReference type="ARBA" id="ARBA00004127"/>
    </source>
</evidence>
<dbReference type="InParanoid" id="A0A0C2WQQ7"/>
<dbReference type="GO" id="GO:0015854">
    <property type="term" value="P:guanine transport"/>
    <property type="evidence" value="ECO:0007669"/>
    <property type="project" value="TreeGrafter"/>
</dbReference>
<dbReference type="GO" id="GO:0015853">
    <property type="term" value="P:adenine transport"/>
    <property type="evidence" value="ECO:0007669"/>
    <property type="project" value="TreeGrafter"/>
</dbReference>
<dbReference type="GO" id="GO:0012505">
    <property type="term" value="C:endomembrane system"/>
    <property type="evidence" value="ECO:0007669"/>
    <property type="project" value="UniProtKB-SubCell"/>
</dbReference>
<keyword evidence="3" id="KW-0813">Transport</keyword>
<dbReference type="GO" id="GO:0005886">
    <property type="term" value="C:plasma membrane"/>
    <property type="evidence" value="ECO:0007669"/>
    <property type="project" value="TreeGrafter"/>
</dbReference>
<comment type="similarity">
    <text evidence="2">Belongs to the nucleobase:cation symporter-2 (NCS2) (TC 2.A.40) family. Azg-like subfamily.</text>
</comment>
<evidence type="ECO:0000256" key="3">
    <source>
        <dbReference type="ARBA" id="ARBA00022448"/>
    </source>
</evidence>
<evidence type="ECO:0000313" key="9">
    <source>
        <dbReference type="Proteomes" id="UP000054549"/>
    </source>
</evidence>
<keyword evidence="9" id="KW-1185">Reference proteome</keyword>
<comment type="subcellular location">
    <subcellularLocation>
        <location evidence="1">Endomembrane system</location>
        <topology evidence="1">Multi-pass membrane protein</topology>
    </subcellularLocation>
</comment>
<evidence type="ECO:0000256" key="4">
    <source>
        <dbReference type="ARBA" id="ARBA00022692"/>
    </source>
</evidence>
<reference evidence="8 9" key="1">
    <citation type="submission" date="2014-04" db="EMBL/GenBank/DDBJ databases">
        <title>Evolutionary Origins and Diversification of the Mycorrhizal Mutualists.</title>
        <authorList>
            <consortium name="DOE Joint Genome Institute"/>
            <consortium name="Mycorrhizal Genomics Consortium"/>
            <person name="Kohler A."/>
            <person name="Kuo A."/>
            <person name="Nagy L.G."/>
            <person name="Floudas D."/>
            <person name="Copeland A."/>
            <person name="Barry K.W."/>
            <person name="Cichocki N."/>
            <person name="Veneault-Fourrey C."/>
            <person name="LaButti K."/>
            <person name="Lindquist E.A."/>
            <person name="Lipzen A."/>
            <person name="Lundell T."/>
            <person name="Morin E."/>
            <person name="Murat C."/>
            <person name="Riley R."/>
            <person name="Ohm R."/>
            <person name="Sun H."/>
            <person name="Tunlid A."/>
            <person name="Henrissat B."/>
            <person name="Grigoriev I.V."/>
            <person name="Hibbett D.S."/>
            <person name="Martin F."/>
        </authorList>
    </citation>
    <scope>NUCLEOTIDE SEQUENCE [LARGE SCALE GENOMIC DNA]</scope>
    <source>
        <strain evidence="8 9">Koide BX008</strain>
    </source>
</reference>
<dbReference type="HOGENOM" id="CLU_2120473_0_0_1"/>
<dbReference type="Proteomes" id="UP000054549">
    <property type="component" value="Unassembled WGS sequence"/>
</dbReference>
<evidence type="ECO:0000256" key="2">
    <source>
        <dbReference type="ARBA" id="ARBA00005697"/>
    </source>
</evidence>
<keyword evidence="5 7" id="KW-1133">Transmembrane helix</keyword>
<accession>A0A0C2WQQ7</accession>
<evidence type="ECO:0000256" key="6">
    <source>
        <dbReference type="ARBA" id="ARBA00023136"/>
    </source>
</evidence>
<keyword evidence="6 7" id="KW-0472">Membrane</keyword>
<dbReference type="GO" id="GO:0005345">
    <property type="term" value="F:purine nucleobase transmembrane transporter activity"/>
    <property type="evidence" value="ECO:0007669"/>
    <property type="project" value="TreeGrafter"/>
</dbReference>
<dbReference type="OrthoDB" id="431212at2759"/>
<dbReference type="EMBL" id="KN818334">
    <property type="protein sequence ID" value="KIL58593.1"/>
    <property type="molecule type" value="Genomic_DNA"/>
</dbReference>
<proteinExistence type="inferred from homology"/>
<organism evidence="8 9">
    <name type="scientific">Amanita muscaria (strain Koide BX008)</name>
    <dbReference type="NCBI Taxonomy" id="946122"/>
    <lineage>
        <taxon>Eukaryota</taxon>
        <taxon>Fungi</taxon>
        <taxon>Dikarya</taxon>
        <taxon>Basidiomycota</taxon>
        <taxon>Agaricomycotina</taxon>
        <taxon>Agaricomycetes</taxon>
        <taxon>Agaricomycetidae</taxon>
        <taxon>Agaricales</taxon>
        <taxon>Pluteineae</taxon>
        <taxon>Amanitaceae</taxon>
        <taxon>Amanita</taxon>
    </lineage>
</organism>
<keyword evidence="4 7" id="KW-0812">Transmembrane</keyword>